<evidence type="ECO:0000259" key="4">
    <source>
        <dbReference type="PROSITE" id="PS50949"/>
    </source>
</evidence>
<dbReference type="SUPFAM" id="SSF46785">
    <property type="entry name" value="Winged helix' DNA-binding domain"/>
    <property type="match status" value="1"/>
</dbReference>
<accession>A0A3D9KX43</accession>
<dbReference type="InterPro" id="IPR036390">
    <property type="entry name" value="WH_DNA-bd_sf"/>
</dbReference>
<evidence type="ECO:0000313" key="6">
    <source>
        <dbReference type="Proteomes" id="UP000256779"/>
    </source>
</evidence>
<feature type="domain" description="HTH gntR-type" evidence="4">
    <location>
        <begin position="29"/>
        <end position="97"/>
    </location>
</feature>
<dbReference type="GO" id="GO:0003700">
    <property type="term" value="F:DNA-binding transcription factor activity"/>
    <property type="evidence" value="ECO:0007669"/>
    <property type="project" value="InterPro"/>
</dbReference>
<keyword evidence="6" id="KW-1185">Reference proteome</keyword>
<dbReference type="PANTHER" id="PTHR38445:SF10">
    <property type="entry name" value="GNTR-FAMILY TRANSCRIPTIONAL REGULATOR"/>
    <property type="match status" value="1"/>
</dbReference>
<organism evidence="5 6">
    <name type="scientific">Marinoscillum furvescens DSM 4134</name>
    <dbReference type="NCBI Taxonomy" id="1122208"/>
    <lineage>
        <taxon>Bacteria</taxon>
        <taxon>Pseudomonadati</taxon>
        <taxon>Bacteroidota</taxon>
        <taxon>Cytophagia</taxon>
        <taxon>Cytophagales</taxon>
        <taxon>Reichenbachiellaceae</taxon>
        <taxon>Marinoscillum</taxon>
    </lineage>
</organism>
<dbReference type="PANTHER" id="PTHR38445">
    <property type="entry name" value="HTH-TYPE TRANSCRIPTIONAL REPRESSOR YTRA"/>
    <property type="match status" value="1"/>
</dbReference>
<evidence type="ECO:0000256" key="2">
    <source>
        <dbReference type="ARBA" id="ARBA00023125"/>
    </source>
</evidence>
<gene>
    <name evidence="5" type="ORF">C7460_1347</name>
</gene>
<keyword evidence="3" id="KW-0804">Transcription</keyword>
<dbReference type="PROSITE" id="PS50949">
    <property type="entry name" value="HTH_GNTR"/>
    <property type="match status" value="1"/>
</dbReference>
<evidence type="ECO:0000313" key="5">
    <source>
        <dbReference type="EMBL" id="RED92014.1"/>
    </source>
</evidence>
<dbReference type="GO" id="GO:0003677">
    <property type="term" value="F:DNA binding"/>
    <property type="evidence" value="ECO:0007669"/>
    <property type="project" value="UniProtKB-KW"/>
</dbReference>
<dbReference type="InterPro" id="IPR028082">
    <property type="entry name" value="Peripla_BP_I"/>
</dbReference>
<sequence>MMNTSANLTNQQKPFDKVNFLKIDDHSLTPKYMQIVEIILSDIENGIFKIGEQIPSINETSAEFYMARDTVEKAYRVLRQKGIITSVKRKGYFVASTGKLCTKRILMVLNQMNEEHRKLSDTLIKELPTNWEVDINFYNGQLDLLQKCLMKNKGHYDHFVVVPDVKVEVEQMEKVLDIIPNEKMLLVKASEEYKAKRRMILQHGKDDLYDSLAQIQEVLSKYEKAHFVMPDKAALIGFVEGFVDFCSDYKWSFEVQEAPLESLQKGGFYLVWEEEDLRNVIQLAEQHNYQLGKDIGVISFNDTCLKEVLCGGITVLTPEVDQLAKNLSQMLMDRHESVLDYGYKIILRNSL</sequence>
<dbReference type="RefSeq" id="WP_115870375.1">
    <property type="nucleotide sequence ID" value="NZ_QREG01000034.1"/>
</dbReference>
<dbReference type="OrthoDB" id="742238at2"/>
<evidence type="ECO:0000256" key="1">
    <source>
        <dbReference type="ARBA" id="ARBA00023015"/>
    </source>
</evidence>
<dbReference type="AlphaFoldDB" id="A0A3D9KX43"/>
<dbReference type="Pfam" id="PF00392">
    <property type="entry name" value="GntR"/>
    <property type="match status" value="1"/>
</dbReference>
<protein>
    <submittedName>
        <fullName evidence="5">Regulatory GntR family protein</fullName>
    </submittedName>
</protein>
<dbReference type="InterPro" id="IPR000524">
    <property type="entry name" value="Tscrpt_reg_HTH_GntR"/>
</dbReference>
<dbReference type="Gene3D" id="1.10.10.10">
    <property type="entry name" value="Winged helix-like DNA-binding domain superfamily/Winged helix DNA-binding domain"/>
    <property type="match status" value="1"/>
</dbReference>
<dbReference type="SMART" id="SM00345">
    <property type="entry name" value="HTH_GNTR"/>
    <property type="match status" value="1"/>
</dbReference>
<dbReference type="CDD" id="cd07377">
    <property type="entry name" value="WHTH_GntR"/>
    <property type="match status" value="1"/>
</dbReference>
<dbReference type="Proteomes" id="UP000256779">
    <property type="component" value="Unassembled WGS sequence"/>
</dbReference>
<name>A0A3D9KX43_MARFU</name>
<dbReference type="EMBL" id="QREG01000034">
    <property type="protein sequence ID" value="RED92014.1"/>
    <property type="molecule type" value="Genomic_DNA"/>
</dbReference>
<comment type="caution">
    <text evidence="5">The sequence shown here is derived from an EMBL/GenBank/DDBJ whole genome shotgun (WGS) entry which is preliminary data.</text>
</comment>
<evidence type="ECO:0000256" key="3">
    <source>
        <dbReference type="ARBA" id="ARBA00023163"/>
    </source>
</evidence>
<proteinExistence type="predicted"/>
<keyword evidence="2" id="KW-0238">DNA-binding</keyword>
<dbReference type="SUPFAM" id="SSF53822">
    <property type="entry name" value="Periplasmic binding protein-like I"/>
    <property type="match status" value="1"/>
</dbReference>
<keyword evidence="1" id="KW-0805">Transcription regulation</keyword>
<dbReference type="InterPro" id="IPR036388">
    <property type="entry name" value="WH-like_DNA-bd_sf"/>
</dbReference>
<reference evidence="5 6" key="1">
    <citation type="submission" date="2018-07" db="EMBL/GenBank/DDBJ databases">
        <title>Genomic Encyclopedia of Type Strains, Phase IV (KMG-IV): sequencing the most valuable type-strain genomes for metagenomic binning, comparative biology and taxonomic classification.</title>
        <authorList>
            <person name="Goeker M."/>
        </authorList>
    </citation>
    <scope>NUCLEOTIDE SEQUENCE [LARGE SCALE GENOMIC DNA]</scope>
    <source>
        <strain evidence="5 6">DSM 4134</strain>
    </source>
</reference>